<dbReference type="Pfam" id="PF02518">
    <property type="entry name" value="HATPase_c"/>
    <property type="match status" value="1"/>
</dbReference>
<evidence type="ECO:0000313" key="10">
    <source>
        <dbReference type="EMBL" id="OVE86144.1"/>
    </source>
</evidence>
<dbReference type="SUPFAM" id="SSF47384">
    <property type="entry name" value="Homodimeric domain of signal transducing histidine kinase"/>
    <property type="match status" value="1"/>
</dbReference>
<protein>
    <recommendedName>
        <fullName evidence="2">histidine kinase</fullName>
        <ecNumber evidence="2">2.7.13.3</ecNumber>
    </recommendedName>
</protein>
<sequence>MGDDPVDQPETNPVAVLEGRLAPLLENVDLVVGNVGAIVSSLEDRRRALSDDRDTNRRLASGVFEHWRKKATNSIGVQNQYRVMLYAAHLIALVGVALISLLAAWWVHQQSQDRTGTAMIVLLVGHGTVALLTAIQLLGSTVTWQAFWYRLAFLVSLVLPIVWFVLAVYYTGREHWLTKPIWGAILASPVVPILIWATDPVFGLAIVDSTFQTEPFELFVPQFTTGWFVLFGLLGMYPLFAFGLFVHMLIFPRRRSRWKAGVVVVGIIAIWITSGIAETSLAPVPGFPYVHYGNGIFGVFVAVALFRTQLFDVTPLAHETIFDSIDDAIVVVDASRRISDFNEPASDLFPDLEDRIGDTLDNAYPALVAQKDESCADGGGATAIVEQVDGTLDAPFAGTIRISRADNSRTIRISASEITNAGEPRGYALIMRDVTELERYAVDLEHKTDQLERFASVLSHDLRNPISIANGYADLARETGDLDHLEDVEIALERMEETIDDLLTLSREGESIDETTFVALRSLVDDAWTTSDTRELRFENEVAPDYRIRADPSRVKTMLENLFRNVADHGGETVWVEPLETGTGFAISDDGPGIPEEDRDQIFEYGYSSTPEGTGLGLSIVSSIVTAHGWSLSVTQSENGGARFEISTVERAYTGEDDVTEFDEDMASTHTNSNATVESTAPDEDAADSARFSFK</sequence>
<dbReference type="Pfam" id="PF00512">
    <property type="entry name" value="HisKA"/>
    <property type="match status" value="1"/>
</dbReference>
<keyword evidence="8" id="KW-0812">Transmembrane</keyword>
<keyword evidence="5" id="KW-0418">Kinase</keyword>
<evidence type="ECO:0000256" key="1">
    <source>
        <dbReference type="ARBA" id="ARBA00000085"/>
    </source>
</evidence>
<comment type="caution">
    <text evidence="10">The sequence shown here is derived from an EMBL/GenBank/DDBJ whole genome shotgun (WGS) entry which is preliminary data.</text>
</comment>
<dbReference type="Gene3D" id="3.30.450.20">
    <property type="entry name" value="PAS domain"/>
    <property type="match status" value="1"/>
</dbReference>
<name>A0A202ED29_9EURY</name>
<feature type="compositionally biased region" description="Polar residues" evidence="7">
    <location>
        <begin position="668"/>
        <end position="679"/>
    </location>
</feature>
<dbReference type="EMBL" id="MWPH01000001">
    <property type="protein sequence ID" value="OVE86144.1"/>
    <property type="molecule type" value="Genomic_DNA"/>
</dbReference>
<dbReference type="PANTHER" id="PTHR43711:SF1">
    <property type="entry name" value="HISTIDINE KINASE 1"/>
    <property type="match status" value="1"/>
</dbReference>
<dbReference type="Pfam" id="PF16927">
    <property type="entry name" value="HisKA_7TM"/>
    <property type="match status" value="1"/>
</dbReference>
<dbReference type="PANTHER" id="PTHR43711">
    <property type="entry name" value="TWO-COMPONENT HISTIDINE KINASE"/>
    <property type="match status" value="1"/>
</dbReference>
<dbReference type="PROSITE" id="PS50109">
    <property type="entry name" value="HIS_KIN"/>
    <property type="match status" value="1"/>
</dbReference>
<keyword evidence="8" id="KW-0472">Membrane</keyword>
<dbReference type="InterPro" id="IPR036097">
    <property type="entry name" value="HisK_dim/P_sf"/>
</dbReference>
<keyword evidence="8" id="KW-1133">Transmembrane helix</keyword>
<dbReference type="Proteomes" id="UP000196084">
    <property type="component" value="Unassembled WGS sequence"/>
</dbReference>
<evidence type="ECO:0000256" key="4">
    <source>
        <dbReference type="ARBA" id="ARBA00022679"/>
    </source>
</evidence>
<feature type="transmembrane region" description="Helical" evidence="8">
    <location>
        <begin position="182"/>
        <end position="207"/>
    </location>
</feature>
<dbReference type="CDD" id="cd00082">
    <property type="entry name" value="HisKA"/>
    <property type="match status" value="1"/>
</dbReference>
<evidence type="ECO:0000259" key="9">
    <source>
        <dbReference type="PROSITE" id="PS50109"/>
    </source>
</evidence>
<evidence type="ECO:0000313" key="11">
    <source>
        <dbReference type="Proteomes" id="UP000196084"/>
    </source>
</evidence>
<dbReference type="Pfam" id="PF13188">
    <property type="entry name" value="PAS_8"/>
    <property type="match status" value="1"/>
</dbReference>
<evidence type="ECO:0000256" key="2">
    <source>
        <dbReference type="ARBA" id="ARBA00012438"/>
    </source>
</evidence>
<dbReference type="PRINTS" id="PR00344">
    <property type="entry name" value="BCTRLSENSOR"/>
</dbReference>
<feature type="region of interest" description="Disordered" evidence="7">
    <location>
        <begin position="666"/>
        <end position="695"/>
    </location>
</feature>
<dbReference type="InterPro" id="IPR035965">
    <property type="entry name" value="PAS-like_dom_sf"/>
</dbReference>
<gene>
    <name evidence="10" type="ORF">B2G88_04965</name>
</gene>
<evidence type="ECO:0000256" key="5">
    <source>
        <dbReference type="ARBA" id="ARBA00022777"/>
    </source>
</evidence>
<dbReference type="InterPro" id="IPR031621">
    <property type="entry name" value="HisKA_7TM"/>
</dbReference>
<dbReference type="AlphaFoldDB" id="A0A202ED29"/>
<feature type="transmembrane region" description="Helical" evidence="8">
    <location>
        <begin position="258"/>
        <end position="277"/>
    </location>
</feature>
<dbReference type="InterPro" id="IPR004358">
    <property type="entry name" value="Sig_transdc_His_kin-like_C"/>
</dbReference>
<dbReference type="GO" id="GO:0000155">
    <property type="term" value="F:phosphorelay sensor kinase activity"/>
    <property type="evidence" value="ECO:0007669"/>
    <property type="project" value="InterPro"/>
</dbReference>
<dbReference type="InterPro" id="IPR005467">
    <property type="entry name" value="His_kinase_dom"/>
</dbReference>
<keyword evidence="4" id="KW-0808">Transferase</keyword>
<comment type="catalytic activity">
    <reaction evidence="1">
        <text>ATP + protein L-histidine = ADP + protein N-phospho-L-histidine.</text>
        <dbReference type="EC" id="2.7.13.3"/>
    </reaction>
</comment>
<proteinExistence type="predicted"/>
<dbReference type="InterPro" id="IPR050736">
    <property type="entry name" value="Sensor_HK_Regulatory"/>
</dbReference>
<dbReference type="CDD" id="cd00075">
    <property type="entry name" value="HATPase"/>
    <property type="match status" value="1"/>
</dbReference>
<dbReference type="SMART" id="SM00387">
    <property type="entry name" value="HATPase_c"/>
    <property type="match status" value="1"/>
</dbReference>
<dbReference type="SUPFAM" id="SSF55785">
    <property type="entry name" value="PYP-like sensor domain (PAS domain)"/>
    <property type="match status" value="1"/>
</dbReference>
<accession>A0A202ED29</accession>
<evidence type="ECO:0000256" key="8">
    <source>
        <dbReference type="SAM" id="Phobius"/>
    </source>
</evidence>
<feature type="transmembrane region" description="Helical" evidence="8">
    <location>
        <begin position="119"/>
        <end position="139"/>
    </location>
</feature>
<evidence type="ECO:0000256" key="6">
    <source>
        <dbReference type="ARBA" id="ARBA00023012"/>
    </source>
</evidence>
<dbReference type="SMART" id="SM00388">
    <property type="entry name" value="HisKA"/>
    <property type="match status" value="1"/>
</dbReference>
<dbReference type="Gene3D" id="3.30.565.10">
    <property type="entry name" value="Histidine kinase-like ATPase, C-terminal domain"/>
    <property type="match status" value="1"/>
</dbReference>
<dbReference type="InterPro" id="IPR000014">
    <property type="entry name" value="PAS"/>
</dbReference>
<keyword evidence="3" id="KW-0597">Phosphoprotein</keyword>
<dbReference type="Gene3D" id="1.10.287.130">
    <property type="match status" value="1"/>
</dbReference>
<feature type="domain" description="Histidine kinase" evidence="9">
    <location>
        <begin position="457"/>
        <end position="652"/>
    </location>
</feature>
<feature type="transmembrane region" description="Helical" evidence="8">
    <location>
        <begin position="289"/>
        <end position="306"/>
    </location>
</feature>
<dbReference type="InterPro" id="IPR003661">
    <property type="entry name" value="HisK_dim/P_dom"/>
</dbReference>
<dbReference type="EC" id="2.7.13.3" evidence="2"/>
<dbReference type="InterPro" id="IPR003594">
    <property type="entry name" value="HATPase_dom"/>
</dbReference>
<dbReference type="SUPFAM" id="SSF55874">
    <property type="entry name" value="ATPase domain of HSP90 chaperone/DNA topoisomerase II/histidine kinase"/>
    <property type="match status" value="1"/>
</dbReference>
<feature type="transmembrane region" description="Helical" evidence="8">
    <location>
        <begin position="83"/>
        <end position="107"/>
    </location>
</feature>
<evidence type="ECO:0000256" key="3">
    <source>
        <dbReference type="ARBA" id="ARBA00022553"/>
    </source>
</evidence>
<feature type="transmembrane region" description="Helical" evidence="8">
    <location>
        <begin position="151"/>
        <end position="170"/>
    </location>
</feature>
<organism evidence="10 11">
    <name type="scientific">Natronolimnobius baerhuensis</name>
    <dbReference type="NCBI Taxonomy" id="253108"/>
    <lineage>
        <taxon>Archaea</taxon>
        <taxon>Methanobacteriati</taxon>
        <taxon>Methanobacteriota</taxon>
        <taxon>Stenosarchaea group</taxon>
        <taxon>Halobacteria</taxon>
        <taxon>Halobacteriales</taxon>
        <taxon>Natrialbaceae</taxon>
        <taxon>Natronolimnobius</taxon>
    </lineage>
</organism>
<reference evidence="10 11" key="1">
    <citation type="submission" date="2017-02" db="EMBL/GenBank/DDBJ databases">
        <title>Natronthermophilus aegyptiacus gen. nov.,sp. nov., an aerobic, extremely halophilic alkalithermophilic archaeon isolated from the athalassohaline Wadi An Natrun, Egypt.</title>
        <authorList>
            <person name="Zhao B."/>
        </authorList>
    </citation>
    <scope>NUCLEOTIDE SEQUENCE [LARGE SCALE GENOMIC DNA]</scope>
    <source>
        <strain evidence="10 11">CGMCC 1.3597</strain>
    </source>
</reference>
<keyword evidence="11" id="KW-1185">Reference proteome</keyword>
<dbReference type="InterPro" id="IPR036890">
    <property type="entry name" value="HATPase_C_sf"/>
</dbReference>
<keyword evidence="6" id="KW-0902">Two-component regulatory system</keyword>
<feature type="transmembrane region" description="Helical" evidence="8">
    <location>
        <begin position="227"/>
        <end position="251"/>
    </location>
</feature>
<evidence type="ECO:0000256" key="7">
    <source>
        <dbReference type="SAM" id="MobiDB-lite"/>
    </source>
</evidence>